<dbReference type="CDD" id="cd09275">
    <property type="entry name" value="RNase_HI_RT_DIRS1"/>
    <property type="match status" value="1"/>
</dbReference>
<dbReference type="GO" id="GO:0006310">
    <property type="term" value="P:DNA recombination"/>
    <property type="evidence" value="ECO:0007669"/>
    <property type="project" value="UniProtKB-KW"/>
</dbReference>
<keyword evidence="6" id="KW-0863">Zinc-finger</keyword>
<sequence>NPRPVPRSQLSTLRPGEFDTSQERYSVNNAEASAELRRRDRVALRYMRKGRHRGEEFRSMVKTFDRDIDDHVTPSSLPERPLAEQVDAYRQRQLREFMSIVEACKERGVVFSERLCRRVFLHPADRTRKQIGQQVAPLGSNPSELPSSAVLPPGQRATLAAAAGGRRGGDPGAVGVTGGGAVGSGAPWWRQGGGSGGGGGGGGGGRASNMARLRRALPTQRDLLVDDDDAEVELPTGTAMVRRKVDCWLTFEEFQRLTDKIDYSRQAHLRGPRKDAFWPGRLEGRVRRFLESGLDGASAYGPQLMFQATQPARGGRSHPYLPKESWPVVGGHVDEEIREFLEAEVNRNPFLTLSEMAQRVNNHFFDKLDISYRSVDRILQGLMYTVKLATKGTDVRSRTNSQENIEARVTTQRGPNVIVCMAIADEFGLVHSSVFRGGQTNARFQIFIDELNCGFVACPRIPQHLQHAVSIRILLGYSPFLNPSEFANSCLKAKIKSRLAQPDIVEEEAVAPEGMNQEEWRYMLLERVARESLPEAVTPDKAAAYITRFTEESFASLIALIFIIEAFKKLSNILKAYPVNSDWHPTYTPSLTCTCELKPGFNRSQPLSQGQHLRIPSYYDSDGLYYVNHSAIPYYDWGWYENKKLCSSHDGQWVGSGCNQFAVPDVFFFSCLLSIGIFVLSYGLKLMRNSPFFPNRVRALISDFTVMLAIVAMTVLDLLVGLQTPKLHVPETFSPTLGYETWGWIITAVIVNRKENKLKKGLGYHLDLLIMALLIGINSILGIPWFVAATVLSINHAIALKIESETSAPGERPKFLGCRLVNASPVGLREPSHRLPDLLAHRPVGFLTPVLKHIPMPVLYGVFLFMGISSLRGVQLVQRVGLMFMPQKYQPDYIFLRHVRIAQVHKFTIIQVACLAMLWAVKAISQISILFPIMVLAMCFVRWALNYMFTRHELKWLDDIMPPITLCQSCKPGSASESNNSAVVELQMQSSSFDNEQAKVHPPSYSGLKKPIGVTFNVSDEIAQVGGKRADSEGKGYVKKVDNSKQTGAAGGKAAELSDADEIVLQSTGRESPVTQGLRVTESTVLKDTPSCAATSASASGMSLSAPSAVQSRSTPSMLQLLTGDVNEQDLQDLLDGNGNGTASFPSTPKRQISSGGSMDRKVLKRKDELLLEHLELKNKKLKMEMALIQYELITSLKKGNELIASRKVLLNAIHTNRNVLNFSEILQNCTVINGTLLRDRLRQLGLPSGGRKRELQVRLEQASFSNQAKRRGRPTATHSSEIDRVSTSSSDDDEEATLDEAGAPQGTDDLDKRIARQEKLLRLRTLQRQTAEIEAELENKPCQQSRKLRSPLPIDRSPAAYEPELGLPDLGPQGLYSTSARPSGPSKPLLVKDFINRDGEEPASGEKSRVRTEQISAGSLVTVKDGAVDLEQLKAYVRYCVQFGEFMHQGFSQAALNCYDEDFRILQHQSSGSWERESLQLLSKHILAPKSNQGGNAISQRTNFKPSRPKQQPSGFVGPIDPEGRELCVKFNRNGCLRRDCKFRHIAAGRGAQLAAQLPRRSQSRTPAAPGWPCPKPLESVAFSSDLATAAWEAELTDDPDREFLLNGIRNGFQLTCPDPSERASTMSEIQNYLSVNSYRQLVEQQVREEILNGRYVQVSDKPEVISALGAIPKGNNKIRLIHDCSNPPGLSLNSRFSSDYRIKFETVSHFTAKLQPGWFMAKVDLANAYRSVGISPHDFRLTGLKWKFSDQRSDSYICDTRLPFGAAASVEVFHRLSQAVKRMMQRRGFNDIGSYLDDFAIAASSKDDCQLALDTLLNLLRKLGFSINWSKVVAPCTRLVYLGVLIDTVSGLLELPKDKLDATKSQLQSALSRKRITKRQLQSLCGRINWVCQVVRIGRCFLRPLLLELSDLKQQRHKLRVHNDLREILSWWDACLAASPSCKIWRSNGPSWAIESDASNWGGCGIIRGPDITSWLIMDWHRDSTEIEPLHINFKESLAPVLTALHFQQQLQPGSQLVIYSDSTAAVGAINKGSSPNRVVNSALQQLMLLAAHRDLSVQAFHVPGTFQIFADSGSRADDISELTNFLLRLFGSVHVDLSNLREHTLSPATCEFLALQIARLKSRARTSASATASSATWPSLRHRALLPLPDRLLEAVLQADAHRQHQTVAHYIIALSDRLSSHASVGAYINAADLHCKLKTGRGLPRDPRIDLLLRGVQRKLAKPPARKAPITPGDLLKLRGTLRLQQPQDAAFWAAVLVGFWGLLRRANLCCSKPFPPAGEAVTCGDLQVSPDLAILHIRRSKTNQFRQRVHRVVLPRLRHAAQHPLCPVAALLHHLRINQPDRAAAAHLFAYRSSGGLTPLTGTRFCRLFQHVVHRAGLADRSLSPHSLRRGGASLAFRAGVPLPVVKALGDWRSSAVEVYLGLEKGFDSSWRLFANCLNAYNFSFACSGLKLSTGQSTV</sequence>
<comment type="subcellular location">
    <subcellularLocation>
        <location evidence="1">Membrane</location>
        <topology evidence="1">Multi-pass membrane protein</topology>
    </subcellularLocation>
</comment>
<feature type="transmembrane region" description="Helical" evidence="9">
    <location>
        <begin position="927"/>
        <end position="945"/>
    </location>
</feature>
<keyword evidence="6" id="KW-0862">Zinc</keyword>
<dbReference type="PROSITE" id="PS51898">
    <property type="entry name" value="TYR_RECOMBINASE"/>
    <property type="match status" value="1"/>
</dbReference>
<feature type="transmembrane region" description="Helical" evidence="9">
    <location>
        <begin position="699"/>
        <end position="720"/>
    </location>
</feature>
<feature type="coiled-coil region" evidence="7">
    <location>
        <begin position="1165"/>
        <end position="1192"/>
    </location>
</feature>
<dbReference type="PROSITE" id="PS50800">
    <property type="entry name" value="SAP"/>
    <property type="match status" value="1"/>
</dbReference>
<evidence type="ECO:0000256" key="6">
    <source>
        <dbReference type="PROSITE-ProRule" id="PRU00723"/>
    </source>
</evidence>
<keyword evidence="3 9" id="KW-1133">Transmembrane helix</keyword>
<dbReference type="Gene3D" id="3.10.10.10">
    <property type="entry name" value="HIV Type 1 Reverse Transcriptase, subunit A, domain 1"/>
    <property type="match status" value="1"/>
</dbReference>
<dbReference type="Pfam" id="PF00078">
    <property type="entry name" value="RVT_1"/>
    <property type="match status" value="1"/>
</dbReference>
<evidence type="ECO:0000259" key="12">
    <source>
        <dbReference type="PROSITE" id="PS50878"/>
    </source>
</evidence>
<evidence type="ECO:0000256" key="5">
    <source>
        <dbReference type="ARBA" id="ARBA00023172"/>
    </source>
</evidence>
<proteinExistence type="predicted"/>
<dbReference type="PROSITE" id="PS50103">
    <property type="entry name" value="ZF_C3H1"/>
    <property type="match status" value="1"/>
</dbReference>
<dbReference type="GO" id="GO:0005452">
    <property type="term" value="F:solute:inorganic anion antiporter activity"/>
    <property type="evidence" value="ECO:0007669"/>
    <property type="project" value="InterPro"/>
</dbReference>
<feature type="region of interest" description="Disordered" evidence="8">
    <location>
        <begin position="1133"/>
        <end position="1160"/>
    </location>
</feature>
<dbReference type="PANTHER" id="PTHR11453:SF36">
    <property type="entry name" value="ANION EXCHANGE PROTEIN"/>
    <property type="match status" value="1"/>
</dbReference>
<dbReference type="InterPro" id="IPR003020">
    <property type="entry name" value="HCO3_transpt_euk"/>
</dbReference>
<feature type="domain" description="SAP" evidence="11">
    <location>
        <begin position="1230"/>
        <end position="1264"/>
    </location>
</feature>
<dbReference type="Gene3D" id="3.30.70.270">
    <property type="match status" value="1"/>
</dbReference>
<keyword evidence="2 9" id="KW-0812">Transmembrane</keyword>
<evidence type="ECO:0000313" key="14">
    <source>
        <dbReference type="Proteomes" id="UP000095280"/>
    </source>
</evidence>
<feature type="compositionally biased region" description="Polar residues" evidence="8">
    <location>
        <begin position="1491"/>
        <end position="1515"/>
    </location>
</feature>
<evidence type="ECO:0000313" key="15">
    <source>
        <dbReference type="WBParaSite" id="maker-uti_cns_0004246-snap-gene-0.2-mRNA-1"/>
    </source>
</evidence>
<dbReference type="Pfam" id="PF00955">
    <property type="entry name" value="HCO3_cotransp"/>
    <property type="match status" value="1"/>
</dbReference>
<feature type="region of interest" description="Disordered" evidence="8">
    <location>
        <begin position="1338"/>
        <end position="1389"/>
    </location>
</feature>
<feature type="region of interest" description="Disordered" evidence="8">
    <location>
        <begin position="1"/>
        <end position="32"/>
    </location>
</feature>
<dbReference type="SUPFAM" id="SSF56349">
    <property type="entry name" value="DNA breaking-rejoining enzymes"/>
    <property type="match status" value="1"/>
</dbReference>
<dbReference type="PROSITE" id="PS50878">
    <property type="entry name" value="RT_POL"/>
    <property type="match status" value="1"/>
</dbReference>
<name>A0A1I8H434_9PLAT</name>
<dbReference type="InterPro" id="IPR043502">
    <property type="entry name" value="DNA/RNA_pol_sf"/>
</dbReference>
<evidence type="ECO:0000256" key="2">
    <source>
        <dbReference type="ARBA" id="ARBA00022692"/>
    </source>
</evidence>
<feature type="compositionally biased region" description="Polar residues" evidence="8">
    <location>
        <begin position="1141"/>
        <end position="1157"/>
    </location>
</feature>
<dbReference type="InterPro" id="IPR011531">
    <property type="entry name" value="HCO3_transpt-like_TM_dom"/>
</dbReference>
<protein>
    <submittedName>
        <fullName evidence="15">HTH OST-type domain-containing protein</fullName>
    </submittedName>
</protein>
<evidence type="ECO:0000259" key="10">
    <source>
        <dbReference type="PROSITE" id="PS50103"/>
    </source>
</evidence>
<evidence type="ECO:0000259" key="11">
    <source>
        <dbReference type="PROSITE" id="PS50800"/>
    </source>
</evidence>
<dbReference type="InterPro" id="IPR000571">
    <property type="entry name" value="Znf_CCCH"/>
</dbReference>
<feature type="transmembrane region" description="Helical" evidence="9">
    <location>
        <begin position="732"/>
        <end position="752"/>
    </location>
</feature>
<reference evidence="15" key="1">
    <citation type="submission" date="2016-11" db="UniProtKB">
        <authorList>
            <consortium name="WormBaseParasite"/>
        </authorList>
    </citation>
    <scope>IDENTIFICATION</scope>
</reference>
<dbReference type="InterPro" id="IPR043128">
    <property type="entry name" value="Rev_trsase/Diguanyl_cyclase"/>
</dbReference>
<dbReference type="InterPro" id="IPR003034">
    <property type="entry name" value="SAP_dom"/>
</dbReference>
<evidence type="ECO:0000259" key="13">
    <source>
        <dbReference type="PROSITE" id="PS51898"/>
    </source>
</evidence>
<dbReference type="InterPro" id="IPR011010">
    <property type="entry name" value="DNA_brk_join_enz"/>
</dbReference>
<keyword evidence="5" id="KW-0233">DNA recombination</keyword>
<dbReference type="GO" id="GO:0003677">
    <property type="term" value="F:DNA binding"/>
    <property type="evidence" value="ECO:0007669"/>
    <property type="project" value="InterPro"/>
</dbReference>
<evidence type="ECO:0000256" key="4">
    <source>
        <dbReference type="ARBA" id="ARBA00023136"/>
    </source>
</evidence>
<dbReference type="PANTHER" id="PTHR11453">
    <property type="entry name" value="ANION EXCHANGE PROTEIN"/>
    <property type="match status" value="1"/>
</dbReference>
<evidence type="ECO:0000256" key="8">
    <source>
        <dbReference type="SAM" id="MobiDB-lite"/>
    </source>
</evidence>
<feature type="domain" description="Reverse transcriptase" evidence="12">
    <location>
        <begin position="1654"/>
        <end position="1848"/>
    </location>
</feature>
<dbReference type="InterPro" id="IPR000477">
    <property type="entry name" value="RT_dom"/>
</dbReference>
<keyword evidence="4 9" id="KW-0472">Membrane</keyword>
<dbReference type="InterPro" id="IPR013762">
    <property type="entry name" value="Integrase-like_cat_sf"/>
</dbReference>
<keyword evidence="14" id="KW-1185">Reference proteome</keyword>
<organism evidence="14 15">
    <name type="scientific">Macrostomum lignano</name>
    <dbReference type="NCBI Taxonomy" id="282301"/>
    <lineage>
        <taxon>Eukaryota</taxon>
        <taxon>Metazoa</taxon>
        <taxon>Spiralia</taxon>
        <taxon>Lophotrochozoa</taxon>
        <taxon>Platyhelminthes</taxon>
        <taxon>Rhabditophora</taxon>
        <taxon>Macrostomorpha</taxon>
        <taxon>Macrostomida</taxon>
        <taxon>Macrostomidae</taxon>
        <taxon>Macrostomum</taxon>
    </lineage>
</organism>
<feature type="transmembrane region" description="Helical" evidence="9">
    <location>
        <begin position="764"/>
        <end position="787"/>
    </location>
</feature>
<feature type="region of interest" description="Disordered" evidence="8">
    <location>
        <begin position="1491"/>
        <end position="1520"/>
    </location>
</feature>
<feature type="zinc finger region" description="C3H1-type" evidence="6">
    <location>
        <begin position="1523"/>
        <end position="1549"/>
    </location>
</feature>
<feature type="domain" description="C3H1-type" evidence="10">
    <location>
        <begin position="1523"/>
        <end position="1549"/>
    </location>
</feature>
<feature type="domain" description="Tyr recombinase" evidence="13">
    <location>
        <begin position="2229"/>
        <end position="2441"/>
    </location>
</feature>
<dbReference type="GO" id="GO:0006820">
    <property type="term" value="P:monoatomic anion transport"/>
    <property type="evidence" value="ECO:0007669"/>
    <property type="project" value="InterPro"/>
</dbReference>
<dbReference type="GO" id="GO:0008270">
    <property type="term" value="F:zinc ion binding"/>
    <property type="evidence" value="ECO:0007669"/>
    <property type="project" value="UniProtKB-KW"/>
</dbReference>
<dbReference type="GO" id="GO:0051453">
    <property type="term" value="P:regulation of intracellular pH"/>
    <property type="evidence" value="ECO:0007669"/>
    <property type="project" value="TreeGrafter"/>
</dbReference>
<evidence type="ECO:0000256" key="3">
    <source>
        <dbReference type="ARBA" id="ARBA00022989"/>
    </source>
</evidence>
<feature type="region of interest" description="Disordered" evidence="8">
    <location>
        <begin position="1262"/>
        <end position="1312"/>
    </location>
</feature>
<dbReference type="SUPFAM" id="SSF56672">
    <property type="entry name" value="DNA/RNA polymerases"/>
    <property type="match status" value="1"/>
</dbReference>
<keyword evidence="7" id="KW-0175">Coiled coil</keyword>
<evidence type="ECO:0000256" key="7">
    <source>
        <dbReference type="SAM" id="Coils"/>
    </source>
</evidence>
<dbReference type="GO" id="GO:0008510">
    <property type="term" value="F:sodium:bicarbonate symporter activity"/>
    <property type="evidence" value="ECO:0007669"/>
    <property type="project" value="TreeGrafter"/>
</dbReference>
<evidence type="ECO:0000256" key="9">
    <source>
        <dbReference type="SAM" id="Phobius"/>
    </source>
</evidence>
<dbReference type="GO" id="GO:0015074">
    <property type="term" value="P:DNA integration"/>
    <property type="evidence" value="ECO:0007669"/>
    <property type="project" value="InterPro"/>
</dbReference>
<evidence type="ECO:0000256" key="1">
    <source>
        <dbReference type="ARBA" id="ARBA00004141"/>
    </source>
</evidence>
<dbReference type="WBParaSite" id="maker-uti_cns_0004246-snap-gene-0.2-mRNA-1">
    <property type="protein sequence ID" value="maker-uti_cns_0004246-snap-gene-0.2-mRNA-1"/>
    <property type="gene ID" value="maker-uti_cns_0004246-snap-gene-0.2"/>
</dbReference>
<accession>A0A1I8H434</accession>
<feature type="transmembrane region" description="Helical" evidence="9">
    <location>
        <begin position="858"/>
        <end position="877"/>
    </location>
</feature>
<feature type="transmembrane region" description="Helical" evidence="9">
    <location>
        <begin position="666"/>
        <end position="687"/>
    </location>
</feature>
<keyword evidence="6" id="KW-0479">Metal-binding</keyword>
<dbReference type="InterPro" id="IPR002104">
    <property type="entry name" value="Integrase_catalytic"/>
</dbReference>
<dbReference type="GO" id="GO:0005886">
    <property type="term" value="C:plasma membrane"/>
    <property type="evidence" value="ECO:0007669"/>
    <property type="project" value="TreeGrafter"/>
</dbReference>
<dbReference type="Gene3D" id="1.10.443.10">
    <property type="entry name" value="Intergrase catalytic core"/>
    <property type="match status" value="1"/>
</dbReference>
<dbReference type="Proteomes" id="UP000095280">
    <property type="component" value="Unplaced"/>
</dbReference>